<accession>A0A401ZLB8</accession>
<dbReference type="Proteomes" id="UP000287224">
    <property type="component" value="Unassembled WGS sequence"/>
</dbReference>
<dbReference type="AlphaFoldDB" id="A0A401ZLB8"/>
<evidence type="ECO:0000313" key="1">
    <source>
        <dbReference type="EMBL" id="GCE07643.1"/>
    </source>
</evidence>
<evidence type="ECO:0000313" key="2">
    <source>
        <dbReference type="Proteomes" id="UP000287224"/>
    </source>
</evidence>
<organism evidence="1 2">
    <name type="scientific">Dictyobacter aurantiacus</name>
    <dbReference type="NCBI Taxonomy" id="1936993"/>
    <lineage>
        <taxon>Bacteria</taxon>
        <taxon>Bacillati</taxon>
        <taxon>Chloroflexota</taxon>
        <taxon>Ktedonobacteria</taxon>
        <taxon>Ktedonobacterales</taxon>
        <taxon>Dictyobacteraceae</taxon>
        <taxon>Dictyobacter</taxon>
    </lineage>
</organism>
<dbReference type="OrthoDB" id="157508at2"/>
<dbReference type="RefSeq" id="WP_126599067.1">
    <property type="nucleotide sequence ID" value="NZ_BIFQ01000001.1"/>
</dbReference>
<sequence>MEDSKFSPQPSQQEERQKPVVLISQLLSQVTNSRHVDESLLWLCRAMGRYLGVSAIQCWAPQLDTQGNSHLLLRAEANYLFSPSHPVYANKQIEAVVQRFLQEERSALSLPIEQAFQPILVKMFRQYNIHFLSDYFLRYPAYLPVPQKPSSITYVPTALTLVVAFFTPQPLTKDQVRDIHFMLGQSMRILASRQFVLQVP</sequence>
<reference evidence="2" key="1">
    <citation type="submission" date="2018-12" db="EMBL/GenBank/DDBJ databases">
        <title>Tengunoibacter tsumagoiensis gen. nov., sp. nov., Dictyobacter kobayashii sp. nov., D. alpinus sp. nov., and D. joshuensis sp. nov. and description of Dictyobacteraceae fam. nov. within the order Ktedonobacterales isolated from Tengu-no-mugimeshi.</title>
        <authorList>
            <person name="Wang C.M."/>
            <person name="Zheng Y."/>
            <person name="Sakai Y."/>
            <person name="Toyoda A."/>
            <person name="Minakuchi Y."/>
            <person name="Abe K."/>
            <person name="Yokota A."/>
            <person name="Yabe S."/>
        </authorList>
    </citation>
    <scope>NUCLEOTIDE SEQUENCE [LARGE SCALE GENOMIC DNA]</scope>
    <source>
        <strain evidence="2">S-27</strain>
    </source>
</reference>
<proteinExistence type="predicted"/>
<protein>
    <recommendedName>
        <fullName evidence="3">GAF domain-containing protein</fullName>
    </recommendedName>
</protein>
<dbReference type="EMBL" id="BIFQ01000001">
    <property type="protein sequence ID" value="GCE07643.1"/>
    <property type="molecule type" value="Genomic_DNA"/>
</dbReference>
<comment type="caution">
    <text evidence="1">The sequence shown here is derived from an EMBL/GenBank/DDBJ whole genome shotgun (WGS) entry which is preliminary data.</text>
</comment>
<keyword evidence="2" id="KW-1185">Reference proteome</keyword>
<evidence type="ECO:0008006" key="3">
    <source>
        <dbReference type="Google" id="ProtNLM"/>
    </source>
</evidence>
<name>A0A401ZLB8_9CHLR</name>
<gene>
    <name evidence="1" type="ORF">KDAU_49720</name>
</gene>